<keyword evidence="4 5" id="KW-0472">Membrane</keyword>
<sequence>MSENLATSRTASRWKPRRKWSQWSERLVYVLFGAFALLSIATTAGIIASLVFEAIEFFKAVPFTHFLFDGEWTPLFANPQYGILVLISATLMTAAIALCVAIPLGLMAAIYLSEFAAPKLRRWLKPSLELLAGIPSVVHGYFALIFVTPILQALIPGVEVFNALSAGLVMGIAILPTVASLSEDAIFAVPQSLRQGAYALGTTRREAIQNVVLPGALSGIVASCILGMARAVGETMIVTIAAGQNPRPIKPDLSFLDPRLSVQTMTSFIVQVSQGDAPVNSIEYKTIFAVGMTLFIITLLLNIISFWFVNRFRESYE</sequence>
<gene>
    <name evidence="8" type="primary">pstC</name>
    <name evidence="8" type="ORF">KME07_17155</name>
</gene>
<organism evidence="8 9">
    <name type="scientific">Pegethrix bostrychoides GSE-TBD4-15B</name>
    <dbReference type="NCBI Taxonomy" id="2839662"/>
    <lineage>
        <taxon>Bacteria</taxon>
        <taxon>Bacillati</taxon>
        <taxon>Cyanobacteriota</taxon>
        <taxon>Cyanophyceae</taxon>
        <taxon>Oculatellales</taxon>
        <taxon>Oculatellaceae</taxon>
        <taxon>Pegethrix</taxon>
    </lineage>
</organism>
<comment type="function">
    <text evidence="6">Part of the binding-protein-dependent transport system for phosphate; probably responsible for the translocation of the substrate across the membrane.</text>
</comment>
<reference evidence="8" key="1">
    <citation type="submission" date="2021-05" db="EMBL/GenBank/DDBJ databases">
        <authorList>
            <person name="Pietrasiak N."/>
            <person name="Ward R."/>
            <person name="Stajich J.E."/>
            <person name="Kurbessoian T."/>
        </authorList>
    </citation>
    <scope>NUCLEOTIDE SEQUENCE</scope>
    <source>
        <strain evidence="8">GSE-TBD4-15B</strain>
    </source>
</reference>
<evidence type="ECO:0000256" key="1">
    <source>
        <dbReference type="ARBA" id="ARBA00004141"/>
    </source>
</evidence>
<evidence type="ECO:0000256" key="2">
    <source>
        <dbReference type="ARBA" id="ARBA00022692"/>
    </source>
</evidence>
<comment type="caution">
    <text evidence="8">The sequence shown here is derived from an EMBL/GenBank/DDBJ whole genome shotgun (WGS) entry which is preliminary data.</text>
</comment>
<evidence type="ECO:0000313" key="8">
    <source>
        <dbReference type="EMBL" id="MBW4467156.1"/>
    </source>
</evidence>
<evidence type="ECO:0000259" key="7">
    <source>
        <dbReference type="PROSITE" id="PS50928"/>
    </source>
</evidence>
<keyword evidence="6" id="KW-0592">Phosphate transport</keyword>
<dbReference type="GO" id="GO:0005886">
    <property type="term" value="C:plasma membrane"/>
    <property type="evidence" value="ECO:0007669"/>
    <property type="project" value="UniProtKB-SubCell"/>
</dbReference>
<dbReference type="InterPro" id="IPR035906">
    <property type="entry name" value="MetI-like_sf"/>
</dbReference>
<accession>A0A951PCK9</accession>
<dbReference type="AlphaFoldDB" id="A0A951PCK9"/>
<keyword evidence="6" id="KW-1003">Cell membrane</keyword>
<dbReference type="InterPro" id="IPR011864">
    <property type="entry name" value="Phosphate_PstC"/>
</dbReference>
<feature type="transmembrane region" description="Helical" evidence="5">
    <location>
        <begin position="27"/>
        <end position="52"/>
    </location>
</feature>
<dbReference type="NCBIfam" id="TIGR02138">
    <property type="entry name" value="phosphate_pstC"/>
    <property type="match status" value="1"/>
</dbReference>
<dbReference type="SUPFAM" id="SSF161098">
    <property type="entry name" value="MetI-like"/>
    <property type="match status" value="1"/>
</dbReference>
<proteinExistence type="inferred from homology"/>
<protein>
    <recommendedName>
        <fullName evidence="6">Phosphate transport system permease protein</fullName>
    </recommendedName>
</protein>
<keyword evidence="2 5" id="KW-0812">Transmembrane</keyword>
<feature type="transmembrane region" description="Helical" evidence="5">
    <location>
        <begin position="287"/>
        <end position="309"/>
    </location>
</feature>
<evidence type="ECO:0000256" key="3">
    <source>
        <dbReference type="ARBA" id="ARBA00022989"/>
    </source>
</evidence>
<comment type="subcellular location">
    <subcellularLocation>
        <location evidence="5">Cell membrane</location>
        <topology evidence="5">Multi-pass membrane protein</topology>
    </subcellularLocation>
    <subcellularLocation>
        <location evidence="1">Membrane</location>
        <topology evidence="1">Multi-pass membrane protein</topology>
    </subcellularLocation>
</comment>
<comment type="similarity">
    <text evidence="6">Belongs to the binding-protein-dependent transport system permease family. CysTW subfamily.</text>
</comment>
<evidence type="ECO:0000313" key="9">
    <source>
        <dbReference type="Proteomes" id="UP000707356"/>
    </source>
</evidence>
<keyword evidence="3 5" id="KW-1133">Transmembrane helix</keyword>
<reference evidence="8" key="2">
    <citation type="journal article" date="2022" name="Microbiol. Resour. Announc.">
        <title>Metagenome Sequencing to Explore Phylogenomics of Terrestrial Cyanobacteria.</title>
        <authorList>
            <person name="Ward R.D."/>
            <person name="Stajich J.E."/>
            <person name="Johansen J.R."/>
            <person name="Huntemann M."/>
            <person name="Clum A."/>
            <person name="Foster B."/>
            <person name="Foster B."/>
            <person name="Roux S."/>
            <person name="Palaniappan K."/>
            <person name="Varghese N."/>
            <person name="Mukherjee S."/>
            <person name="Reddy T.B.K."/>
            <person name="Daum C."/>
            <person name="Copeland A."/>
            <person name="Chen I.A."/>
            <person name="Ivanova N.N."/>
            <person name="Kyrpides N.C."/>
            <person name="Shapiro N."/>
            <person name="Eloe-Fadrosh E.A."/>
            <person name="Pietrasiak N."/>
        </authorList>
    </citation>
    <scope>NUCLEOTIDE SEQUENCE</scope>
    <source>
        <strain evidence="8">GSE-TBD4-15B</strain>
    </source>
</reference>
<name>A0A951PCK9_9CYAN</name>
<feature type="domain" description="ABC transmembrane type-1" evidence="7">
    <location>
        <begin position="87"/>
        <end position="305"/>
    </location>
</feature>
<feature type="transmembrane region" description="Helical" evidence="5">
    <location>
        <begin position="81"/>
        <end position="109"/>
    </location>
</feature>
<dbReference type="PANTHER" id="PTHR42727">
    <property type="entry name" value="PHOSPHATE TRANSPORT SYSTEM PERMEASE PROTEIN"/>
    <property type="match status" value="1"/>
</dbReference>
<feature type="transmembrane region" description="Helical" evidence="5">
    <location>
        <begin position="163"/>
        <end position="189"/>
    </location>
</feature>
<dbReference type="PROSITE" id="PS50928">
    <property type="entry name" value="ABC_TM1"/>
    <property type="match status" value="1"/>
</dbReference>
<evidence type="ECO:0000256" key="4">
    <source>
        <dbReference type="ARBA" id="ARBA00023136"/>
    </source>
</evidence>
<feature type="transmembrane region" description="Helical" evidence="5">
    <location>
        <begin position="130"/>
        <end position="151"/>
    </location>
</feature>
<dbReference type="GO" id="GO:0005315">
    <property type="term" value="F:phosphate transmembrane transporter activity"/>
    <property type="evidence" value="ECO:0007669"/>
    <property type="project" value="InterPro"/>
</dbReference>
<dbReference type="EMBL" id="JAHHHV010000074">
    <property type="protein sequence ID" value="MBW4467156.1"/>
    <property type="molecule type" value="Genomic_DNA"/>
</dbReference>
<dbReference type="Gene3D" id="1.10.3720.10">
    <property type="entry name" value="MetI-like"/>
    <property type="match status" value="1"/>
</dbReference>
<dbReference type="Pfam" id="PF00528">
    <property type="entry name" value="BPD_transp_1"/>
    <property type="match status" value="1"/>
</dbReference>
<dbReference type="Proteomes" id="UP000707356">
    <property type="component" value="Unassembled WGS sequence"/>
</dbReference>
<keyword evidence="5" id="KW-0813">Transport</keyword>
<dbReference type="CDD" id="cd06261">
    <property type="entry name" value="TM_PBP2"/>
    <property type="match status" value="1"/>
</dbReference>
<dbReference type="PANTHER" id="PTHR42727:SF1">
    <property type="entry name" value="PHOSPHATE TRANSPORT SYSTEM PERMEASE"/>
    <property type="match status" value="1"/>
</dbReference>
<evidence type="ECO:0000256" key="6">
    <source>
        <dbReference type="RuleBase" id="RU363054"/>
    </source>
</evidence>
<evidence type="ECO:0000256" key="5">
    <source>
        <dbReference type="RuleBase" id="RU363032"/>
    </source>
</evidence>
<feature type="transmembrane region" description="Helical" evidence="5">
    <location>
        <begin position="210"/>
        <end position="229"/>
    </location>
</feature>
<dbReference type="GO" id="GO:0006817">
    <property type="term" value="P:phosphate ion transport"/>
    <property type="evidence" value="ECO:0007669"/>
    <property type="project" value="UniProtKB-KW"/>
</dbReference>
<dbReference type="InterPro" id="IPR000515">
    <property type="entry name" value="MetI-like"/>
</dbReference>